<keyword evidence="1" id="KW-0596">Phosphopantetheine</keyword>
<dbReference type="Proteomes" id="UP000824596">
    <property type="component" value="Unassembled WGS sequence"/>
</dbReference>
<dbReference type="InterPro" id="IPR050091">
    <property type="entry name" value="PKS_NRPS_Biosynth_Enz"/>
</dbReference>
<keyword evidence="5" id="KW-1185">Reference proteome</keyword>
<evidence type="ECO:0000256" key="2">
    <source>
        <dbReference type="ARBA" id="ARBA00022553"/>
    </source>
</evidence>
<name>A0A9P8N5R3_9HYPO</name>
<dbReference type="InterPro" id="IPR020806">
    <property type="entry name" value="PKS_PP-bd"/>
</dbReference>
<dbReference type="SUPFAM" id="SSF51735">
    <property type="entry name" value="NAD(P)-binding Rossmann-fold domains"/>
    <property type="match status" value="1"/>
</dbReference>
<dbReference type="Pfam" id="PF08659">
    <property type="entry name" value="KR"/>
    <property type="match status" value="1"/>
</dbReference>
<gene>
    <name evidence="4" type="ORF">HRG_01870</name>
</gene>
<dbReference type="SMART" id="SM00823">
    <property type="entry name" value="PKS_PP"/>
    <property type="match status" value="1"/>
</dbReference>
<dbReference type="OrthoDB" id="5154019at2759"/>
<dbReference type="EMBL" id="JAIZPD010000002">
    <property type="protein sequence ID" value="KAH0966461.1"/>
    <property type="molecule type" value="Genomic_DNA"/>
</dbReference>
<evidence type="ECO:0000313" key="4">
    <source>
        <dbReference type="EMBL" id="KAH0966461.1"/>
    </source>
</evidence>
<sequence>MLDTMTWEQWKGALGPKVQDTKNLDDLFAGPDVDLFIVLSSVTSVVGNMGQSNYTAGGTQSEAAVVEALRERLADSLALVPLGIETGVPLSTYGVDSLVAVELRNWLGTNLLKSDQA</sequence>
<comment type="caution">
    <text evidence="4">The sequence shown here is derived from an EMBL/GenBank/DDBJ whole genome shotgun (WGS) entry which is preliminary data.</text>
</comment>
<proteinExistence type="predicted"/>
<dbReference type="PANTHER" id="PTHR43775:SF37">
    <property type="entry name" value="SI:DKEY-61P9.11"/>
    <property type="match status" value="1"/>
</dbReference>
<protein>
    <submittedName>
        <fullName evidence="4">KR domain-containing protein</fullName>
    </submittedName>
</protein>
<keyword evidence="2" id="KW-0597">Phosphoprotein</keyword>
<dbReference type="GO" id="GO:0031177">
    <property type="term" value="F:phosphopantetheine binding"/>
    <property type="evidence" value="ECO:0007669"/>
    <property type="project" value="InterPro"/>
</dbReference>
<dbReference type="PANTHER" id="PTHR43775">
    <property type="entry name" value="FATTY ACID SYNTHASE"/>
    <property type="match status" value="1"/>
</dbReference>
<dbReference type="RefSeq" id="XP_044723974.1">
    <property type="nucleotide sequence ID" value="XM_044860341.1"/>
</dbReference>
<dbReference type="GO" id="GO:0006633">
    <property type="term" value="P:fatty acid biosynthetic process"/>
    <property type="evidence" value="ECO:0007669"/>
    <property type="project" value="TreeGrafter"/>
</dbReference>
<evidence type="ECO:0000313" key="5">
    <source>
        <dbReference type="Proteomes" id="UP000824596"/>
    </source>
</evidence>
<evidence type="ECO:0000256" key="1">
    <source>
        <dbReference type="ARBA" id="ARBA00022450"/>
    </source>
</evidence>
<dbReference type="SUPFAM" id="SSF47336">
    <property type="entry name" value="ACP-like"/>
    <property type="match status" value="1"/>
</dbReference>
<reference evidence="4" key="1">
    <citation type="submission" date="2021-09" db="EMBL/GenBank/DDBJ databases">
        <title>A high-quality genome of the endoparasitic fungus Hirsutella rhossiliensis with a comparison of Hirsutella genomes reveals transposable elements contributing to genome size variation.</title>
        <authorList>
            <person name="Lin R."/>
            <person name="Jiao Y."/>
            <person name="Sun X."/>
            <person name="Ling J."/>
            <person name="Xie B."/>
            <person name="Cheng X."/>
        </authorList>
    </citation>
    <scope>NUCLEOTIDE SEQUENCE</scope>
    <source>
        <strain evidence="4">HR02</strain>
    </source>
</reference>
<evidence type="ECO:0000259" key="3">
    <source>
        <dbReference type="SMART" id="SM00823"/>
    </source>
</evidence>
<organism evidence="4 5">
    <name type="scientific">Hirsutella rhossiliensis</name>
    <dbReference type="NCBI Taxonomy" id="111463"/>
    <lineage>
        <taxon>Eukaryota</taxon>
        <taxon>Fungi</taxon>
        <taxon>Dikarya</taxon>
        <taxon>Ascomycota</taxon>
        <taxon>Pezizomycotina</taxon>
        <taxon>Sordariomycetes</taxon>
        <taxon>Hypocreomycetidae</taxon>
        <taxon>Hypocreales</taxon>
        <taxon>Ophiocordycipitaceae</taxon>
        <taxon>Hirsutella</taxon>
    </lineage>
</organism>
<dbReference type="GO" id="GO:0004312">
    <property type="term" value="F:fatty acid synthase activity"/>
    <property type="evidence" value="ECO:0007669"/>
    <property type="project" value="TreeGrafter"/>
</dbReference>
<dbReference type="Gene3D" id="3.40.50.720">
    <property type="entry name" value="NAD(P)-binding Rossmann-like Domain"/>
    <property type="match status" value="1"/>
</dbReference>
<dbReference type="AlphaFoldDB" id="A0A9P8N5R3"/>
<dbReference type="InterPro" id="IPR006162">
    <property type="entry name" value="Ppantetheine_attach_site"/>
</dbReference>
<dbReference type="InterPro" id="IPR013968">
    <property type="entry name" value="PKS_KR"/>
</dbReference>
<dbReference type="GO" id="GO:0044550">
    <property type="term" value="P:secondary metabolite biosynthetic process"/>
    <property type="evidence" value="ECO:0007669"/>
    <property type="project" value="TreeGrafter"/>
</dbReference>
<dbReference type="GeneID" id="68350999"/>
<dbReference type="PROSITE" id="PS00012">
    <property type="entry name" value="PHOSPHOPANTETHEINE"/>
    <property type="match status" value="1"/>
</dbReference>
<accession>A0A9P8N5R3</accession>
<dbReference type="InterPro" id="IPR036736">
    <property type="entry name" value="ACP-like_sf"/>
</dbReference>
<dbReference type="InterPro" id="IPR036291">
    <property type="entry name" value="NAD(P)-bd_dom_sf"/>
</dbReference>
<feature type="domain" description="Polyketide synthase-like phosphopantetheine-binding" evidence="3">
    <location>
        <begin position="66"/>
        <end position="114"/>
    </location>
</feature>